<dbReference type="EMBL" id="CP017415">
    <property type="protein sequence ID" value="AOU97081.1"/>
    <property type="molecule type" value="Genomic_DNA"/>
</dbReference>
<keyword evidence="2" id="KW-1185">Reference proteome</keyword>
<sequence length="85" mass="9316">MDSVSLTKEHSMQRFIRATAVLLLGTCLPTPVIAEVMTIPVKALPVYLHAHANVVAQFTSPDPDCTYCVHANPPFDAVSTHPFRQ</sequence>
<evidence type="ECO:0000313" key="2">
    <source>
        <dbReference type="Proteomes" id="UP000095401"/>
    </source>
</evidence>
<dbReference type="Proteomes" id="UP000095401">
    <property type="component" value="Chromosome"/>
</dbReference>
<dbReference type="KEGG" id="aprs:BI364_02845"/>
<accession>A0A1D8IL13</accession>
<dbReference type="AlphaFoldDB" id="A0A1D8IL13"/>
<name>A0A1D8IL13_9GAMM</name>
<reference evidence="2" key="1">
    <citation type="submission" date="2016-09" db="EMBL/GenBank/DDBJ databases">
        <title>Acidihalobacter prosperus F5.</title>
        <authorList>
            <person name="Khaleque H.N."/>
            <person name="Ramsay J.P."/>
            <person name="Kaksonen A.H."/>
            <person name="Boxall N.J."/>
            <person name="Watkin E.L.J."/>
        </authorList>
    </citation>
    <scope>NUCLEOTIDE SEQUENCE [LARGE SCALE GENOMIC DNA]</scope>
    <source>
        <strain evidence="2">F5</strain>
    </source>
</reference>
<gene>
    <name evidence="1" type="ORF">BI364_02845</name>
</gene>
<protein>
    <submittedName>
        <fullName evidence="1">Uncharacterized protein</fullName>
    </submittedName>
</protein>
<proteinExistence type="predicted"/>
<evidence type="ECO:0000313" key="1">
    <source>
        <dbReference type="EMBL" id="AOU97081.1"/>
    </source>
</evidence>
<organism evidence="1 2">
    <name type="scientific">Acidihalobacter yilgarnensis</name>
    <dbReference type="NCBI Taxonomy" id="2819280"/>
    <lineage>
        <taxon>Bacteria</taxon>
        <taxon>Pseudomonadati</taxon>
        <taxon>Pseudomonadota</taxon>
        <taxon>Gammaproteobacteria</taxon>
        <taxon>Chromatiales</taxon>
        <taxon>Ectothiorhodospiraceae</taxon>
        <taxon>Acidihalobacter</taxon>
    </lineage>
</organism>